<sequence length="381" mass="41748">MDYTRLCRLLILPVTDEAGHSFFSMICFVFASALLRLFLSEQRPRNTRGTFAAGRRTARGRGNQGDLLIVAWHIPGARGFSRMRSVPTLLETAALRSSTAHQPNENAGPQPRSSWRYLLASGGRSLDGQWMDAYDGTRGYHAEVTTVPLLYPTPKSVLPFLQTLERRRGSAQNQPDATLHRTELAFPDDIDEHTGQHGHLVETGVDAGHHVIVIHTRRATVPAAHGLHRRRCEGDRVVLLILGYSVSRLPPITTNPVLEVPGELVSSAVNTIEDVEQLKVLLEDLAQDNAAVIYPSAVHVVRTPAVLTAPGLHTTEGAEELAILPQDLAQHAAGVFRPTATLATWLLSLHRLPSLTSEKTRKNLCTSGWPSATLPLVSQVF</sequence>
<reference evidence="1 2" key="1">
    <citation type="journal article" date="2023" name="Arcadia Sci">
        <title>De novo assembly of a long-read Amblyomma americanum tick genome.</title>
        <authorList>
            <person name="Chou S."/>
            <person name="Poskanzer K.E."/>
            <person name="Rollins M."/>
            <person name="Thuy-Boun P.S."/>
        </authorList>
    </citation>
    <scope>NUCLEOTIDE SEQUENCE [LARGE SCALE GENOMIC DNA]</scope>
    <source>
        <strain evidence="1">F_SG_1</strain>
        <tissue evidence="1">Salivary glands</tissue>
    </source>
</reference>
<keyword evidence="2" id="KW-1185">Reference proteome</keyword>
<name>A0AAQ4EXY6_AMBAM</name>
<evidence type="ECO:0000313" key="1">
    <source>
        <dbReference type="EMBL" id="KAK8779716.1"/>
    </source>
</evidence>
<comment type="caution">
    <text evidence="1">The sequence shown here is derived from an EMBL/GenBank/DDBJ whole genome shotgun (WGS) entry which is preliminary data.</text>
</comment>
<dbReference type="EMBL" id="JARKHS020009499">
    <property type="protein sequence ID" value="KAK8779716.1"/>
    <property type="molecule type" value="Genomic_DNA"/>
</dbReference>
<proteinExistence type="predicted"/>
<protein>
    <submittedName>
        <fullName evidence="1">Uncharacterized protein</fullName>
    </submittedName>
</protein>
<accession>A0AAQ4EXY6</accession>
<organism evidence="1 2">
    <name type="scientific">Amblyomma americanum</name>
    <name type="common">Lone star tick</name>
    <dbReference type="NCBI Taxonomy" id="6943"/>
    <lineage>
        <taxon>Eukaryota</taxon>
        <taxon>Metazoa</taxon>
        <taxon>Ecdysozoa</taxon>
        <taxon>Arthropoda</taxon>
        <taxon>Chelicerata</taxon>
        <taxon>Arachnida</taxon>
        <taxon>Acari</taxon>
        <taxon>Parasitiformes</taxon>
        <taxon>Ixodida</taxon>
        <taxon>Ixodoidea</taxon>
        <taxon>Ixodidae</taxon>
        <taxon>Amblyomminae</taxon>
        <taxon>Amblyomma</taxon>
    </lineage>
</organism>
<dbReference type="AlphaFoldDB" id="A0AAQ4EXY6"/>
<evidence type="ECO:0000313" key="2">
    <source>
        <dbReference type="Proteomes" id="UP001321473"/>
    </source>
</evidence>
<dbReference type="Proteomes" id="UP001321473">
    <property type="component" value="Unassembled WGS sequence"/>
</dbReference>
<gene>
    <name evidence="1" type="ORF">V5799_018942</name>
</gene>